<evidence type="ECO:0000313" key="2">
    <source>
        <dbReference type="EMBL" id="GAA1689324.1"/>
    </source>
</evidence>
<evidence type="ECO:0000256" key="1">
    <source>
        <dbReference type="SAM" id="SignalP"/>
    </source>
</evidence>
<comment type="caution">
    <text evidence="2">The sequence shown here is derived from an EMBL/GenBank/DDBJ whole genome shotgun (WGS) entry which is preliminary data.</text>
</comment>
<keyword evidence="3" id="KW-1185">Reference proteome</keyword>
<dbReference type="RefSeq" id="WP_163570032.1">
    <property type="nucleotide sequence ID" value="NZ_BAAANY010000017.1"/>
</dbReference>
<organism evidence="2 3">
    <name type="scientific">Fodinicola feengrottensis</name>
    <dbReference type="NCBI Taxonomy" id="435914"/>
    <lineage>
        <taxon>Bacteria</taxon>
        <taxon>Bacillati</taxon>
        <taxon>Actinomycetota</taxon>
        <taxon>Actinomycetes</taxon>
        <taxon>Mycobacteriales</taxon>
        <taxon>Fodinicola</taxon>
    </lineage>
</organism>
<name>A0ABP4TJR9_9ACTN</name>
<feature type="signal peptide" evidence="1">
    <location>
        <begin position="1"/>
        <end position="25"/>
    </location>
</feature>
<keyword evidence="1" id="KW-0732">Signal</keyword>
<evidence type="ECO:0000313" key="3">
    <source>
        <dbReference type="Proteomes" id="UP001500618"/>
    </source>
</evidence>
<proteinExistence type="predicted"/>
<sequence>MKAVGKISAALASIGALTTMFAVLAATPAAASPMNSPISRTACDQSNDFNYFTFFTGGYPVCFEGEGTLPMHFGPVSIWYAENNQGSFTYLLPGLCPPPVIFNPHETGTLPPDATIISLTILYGS</sequence>
<accession>A0ABP4TJR9</accession>
<reference evidence="3" key="1">
    <citation type="journal article" date="2019" name="Int. J. Syst. Evol. Microbiol.">
        <title>The Global Catalogue of Microorganisms (GCM) 10K type strain sequencing project: providing services to taxonomists for standard genome sequencing and annotation.</title>
        <authorList>
            <consortium name="The Broad Institute Genomics Platform"/>
            <consortium name="The Broad Institute Genome Sequencing Center for Infectious Disease"/>
            <person name="Wu L."/>
            <person name="Ma J."/>
        </authorList>
    </citation>
    <scope>NUCLEOTIDE SEQUENCE [LARGE SCALE GENOMIC DNA]</scope>
    <source>
        <strain evidence="3">JCM 14718</strain>
    </source>
</reference>
<gene>
    <name evidence="2" type="ORF">GCM10009765_43370</name>
</gene>
<dbReference type="Proteomes" id="UP001500618">
    <property type="component" value="Unassembled WGS sequence"/>
</dbReference>
<protein>
    <submittedName>
        <fullName evidence="2">Uncharacterized protein</fullName>
    </submittedName>
</protein>
<feature type="chain" id="PRO_5046068001" evidence="1">
    <location>
        <begin position="26"/>
        <end position="125"/>
    </location>
</feature>
<dbReference type="EMBL" id="BAAANY010000017">
    <property type="protein sequence ID" value="GAA1689324.1"/>
    <property type="molecule type" value="Genomic_DNA"/>
</dbReference>